<comment type="caution">
    <text evidence="2">The sequence shown here is derived from an EMBL/GenBank/DDBJ whole genome shotgun (WGS) entry which is preliminary data.</text>
</comment>
<organism evidence="2 3">
    <name type="scientific">[Emmonsia] crescens</name>
    <dbReference type="NCBI Taxonomy" id="73230"/>
    <lineage>
        <taxon>Eukaryota</taxon>
        <taxon>Fungi</taxon>
        <taxon>Dikarya</taxon>
        <taxon>Ascomycota</taxon>
        <taxon>Pezizomycotina</taxon>
        <taxon>Eurotiomycetes</taxon>
        <taxon>Eurotiomycetidae</taxon>
        <taxon>Onygenales</taxon>
        <taxon>Ajellomycetaceae</taxon>
        <taxon>Emergomyces</taxon>
    </lineage>
</organism>
<protein>
    <submittedName>
        <fullName evidence="2">Uncharacterized protein</fullName>
    </submittedName>
</protein>
<gene>
    <name evidence="2" type="ORF">GX50_08937</name>
</gene>
<evidence type="ECO:0000313" key="2">
    <source>
        <dbReference type="EMBL" id="PGH28323.1"/>
    </source>
</evidence>
<dbReference type="AlphaFoldDB" id="A0A2B7Z519"/>
<reference evidence="2 3" key="1">
    <citation type="submission" date="2017-10" db="EMBL/GenBank/DDBJ databases">
        <title>Comparative genomics in systemic dimorphic fungi from Ajellomycetaceae.</title>
        <authorList>
            <person name="Munoz J.F."/>
            <person name="Mcewen J.G."/>
            <person name="Clay O.K."/>
            <person name="Cuomo C.A."/>
        </authorList>
    </citation>
    <scope>NUCLEOTIDE SEQUENCE [LARGE SCALE GENOMIC DNA]</scope>
    <source>
        <strain evidence="2 3">UAMH4076</strain>
    </source>
</reference>
<sequence length="102" mass="11022">MENIKARPAPSCAPPAASIQFCRRRILGCETNAAAPVGCGWMWLDVGGPGPNRATLAPYQKVGGSGQLRAVIGGQTKKHARPETQLARSWHQRNSWANSRFP</sequence>
<evidence type="ECO:0000256" key="1">
    <source>
        <dbReference type="SAM" id="MobiDB-lite"/>
    </source>
</evidence>
<feature type="compositionally biased region" description="Polar residues" evidence="1">
    <location>
        <begin position="92"/>
        <end position="102"/>
    </location>
</feature>
<accession>A0A2B7Z519</accession>
<dbReference type="Proteomes" id="UP000226031">
    <property type="component" value="Unassembled WGS sequence"/>
</dbReference>
<proteinExistence type="predicted"/>
<evidence type="ECO:0000313" key="3">
    <source>
        <dbReference type="Proteomes" id="UP000226031"/>
    </source>
</evidence>
<keyword evidence="3" id="KW-1185">Reference proteome</keyword>
<feature type="region of interest" description="Disordered" evidence="1">
    <location>
        <begin position="75"/>
        <end position="102"/>
    </location>
</feature>
<name>A0A2B7Z519_9EURO</name>
<dbReference type="EMBL" id="PDND01000694">
    <property type="protein sequence ID" value="PGH28323.1"/>
    <property type="molecule type" value="Genomic_DNA"/>
</dbReference>